<name>A0A8J2QRJ1_9NEOP</name>
<keyword evidence="1" id="KW-0812">Transmembrane</keyword>
<dbReference type="AlphaFoldDB" id="A0A8J2QRJ1"/>
<evidence type="ECO:0000313" key="3">
    <source>
        <dbReference type="Proteomes" id="UP000789524"/>
    </source>
</evidence>
<keyword evidence="3" id="KW-1185">Reference proteome</keyword>
<accession>A0A8J2QRJ1</accession>
<keyword evidence="1" id="KW-1133">Transmembrane helix</keyword>
<organism evidence="2 3">
    <name type="scientific">Danaus chrysippus</name>
    <name type="common">African queen</name>
    <dbReference type="NCBI Taxonomy" id="151541"/>
    <lineage>
        <taxon>Eukaryota</taxon>
        <taxon>Metazoa</taxon>
        <taxon>Ecdysozoa</taxon>
        <taxon>Arthropoda</taxon>
        <taxon>Hexapoda</taxon>
        <taxon>Insecta</taxon>
        <taxon>Pterygota</taxon>
        <taxon>Neoptera</taxon>
        <taxon>Endopterygota</taxon>
        <taxon>Lepidoptera</taxon>
        <taxon>Glossata</taxon>
        <taxon>Ditrysia</taxon>
        <taxon>Papilionoidea</taxon>
        <taxon>Nymphalidae</taxon>
        <taxon>Danainae</taxon>
        <taxon>Danaini</taxon>
        <taxon>Danaina</taxon>
        <taxon>Danaus</taxon>
        <taxon>Anosia</taxon>
    </lineage>
</organism>
<gene>
    <name evidence="2" type="ORF">DCHRY22_LOCUS6779</name>
</gene>
<dbReference type="EMBL" id="CAKASE010000055">
    <property type="protein sequence ID" value="CAG9566057.1"/>
    <property type="molecule type" value="Genomic_DNA"/>
</dbReference>
<comment type="caution">
    <text evidence="2">The sequence shown here is derived from an EMBL/GenBank/DDBJ whole genome shotgun (WGS) entry which is preliminary data.</text>
</comment>
<feature type="transmembrane region" description="Helical" evidence="1">
    <location>
        <begin position="23"/>
        <end position="45"/>
    </location>
</feature>
<protein>
    <submittedName>
        <fullName evidence="2">(African queen) hypothetical protein</fullName>
    </submittedName>
</protein>
<evidence type="ECO:0000313" key="2">
    <source>
        <dbReference type="EMBL" id="CAG9566057.1"/>
    </source>
</evidence>
<sequence>MDEDNLGVQLDYETRVIMFFRKILFVLLVATLGSSWFSEGVFNVVDAYRQKYAYPKQYYEQYGISNQQAVAVGRLSRVRQHVRQRLSALPAPQSPSVVFYPAPKDNRYENRPILGLFETFHKVKMCALSLFTICE</sequence>
<dbReference type="Proteomes" id="UP000789524">
    <property type="component" value="Unassembled WGS sequence"/>
</dbReference>
<reference evidence="2" key="1">
    <citation type="submission" date="2021-09" db="EMBL/GenBank/DDBJ databases">
        <authorList>
            <person name="Martin H S."/>
        </authorList>
    </citation>
    <scope>NUCLEOTIDE SEQUENCE</scope>
</reference>
<evidence type="ECO:0000256" key="1">
    <source>
        <dbReference type="SAM" id="Phobius"/>
    </source>
</evidence>
<keyword evidence="1" id="KW-0472">Membrane</keyword>
<proteinExistence type="predicted"/>